<evidence type="ECO:0000313" key="4">
    <source>
        <dbReference type="Proteomes" id="UP001054945"/>
    </source>
</evidence>
<evidence type="ECO:0000256" key="1">
    <source>
        <dbReference type="ARBA" id="ARBA00007343"/>
    </source>
</evidence>
<dbReference type="InterPro" id="IPR032675">
    <property type="entry name" value="LRR_dom_sf"/>
</dbReference>
<dbReference type="EMBL" id="BPLR01013737">
    <property type="protein sequence ID" value="GIY63412.1"/>
    <property type="molecule type" value="Genomic_DNA"/>
</dbReference>
<protein>
    <submittedName>
        <fullName evidence="3">Uncharacterized protein</fullName>
    </submittedName>
</protein>
<dbReference type="Gene3D" id="3.80.10.10">
    <property type="entry name" value="Ribonuclease Inhibitor"/>
    <property type="match status" value="1"/>
</dbReference>
<organism evidence="3 4">
    <name type="scientific">Caerostris extrusa</name>
    <name type="common">Bark spider</name>
    <name type="synonym">Caerostris bankana</name>
    <dbReference type="NCBI Taxonomy" id="172846"/>
    <lineage>
        <taxon>Eukaryota</taxon>
        <taxon>Metazoa</taxon>
        <taxon>Ecdysozoa</taxon>
        <taxon>Arthropoda</taxon>
        <taxon>Chelicerata</taxon>
        <taxon>Arachnida</taxon>
        <taxon>Araneae</taxon>
        <taxon>Araneomorphae</taxon>
        <taxon>Entelegynae</taxon>
        <taxon>Araneoidea</taxon>
        <taxon>Araneidae</taxon>
        <taxon>Caerostris</taxon>
    </lineage>
</organism>
<dbReference type="GO" id="GO:0007166">
    <property type="term" value="P:cell surface receptor signaling pathway"/>
    <property type="evidence" value="ECO:0007669"/>
    <property type="project" value="TreeGrafter"/>
</dbReference>
<evidence type="ECO:0000256" key="2">
    <source>
        <dbReference type="ARBA" id="ARBA00023170"/>
    </source>
</evidence>
<dbReference type="AlphaFoldDB" id="A0AAV4UZN3"/>
<dbReference type="SUPFAM" id="SSF52058">
    <property type="entry name" value="L domain-like"/>
    <property type="match status" value="1"/>
</dbReference>
<reference evidence="3 4" key="1">
    <citation type="submission" date="2021-06" db="EMBL/GenBank/DDBJ databases">
        <title>Caerostris extrusa draft genome.</title>
        <authorList>
            <person name="Kono N."/>
            <person name="Arakawa K."/>
        </authorList>
    </citation>
    <scope>NUCLEOTIDE SEQUENCE [LARGE SCALE GENOMIC DNA]</scope>
</reference>
<dbReference type="GO" id="GO:0005886">
    <property type="term" value="C:plasma membrane"/>
    <property type="evidence" value="ECO:0007669"/>
    <property type="project" value="TreeGrafter"/>
</dbReference>
<comment type="caution">
    <text evidence="3">The sequence shown here is derived from an EMBL/GenBank/DDBJ whole genome shotgun (WGS) entry which is preliminary data.</text>
</comment>
<evidence type="ECO:0000313" key="3">
    <source>
        <dbReference type="EMBL" id="GIY63412.1"/>
    </source>
</evidence>
<sequence length="249" mass="28872">MLMFHETEVKRIGESFRRMKPTLEQIEFKKTRTVSIHDEAFSRLNHLNSLVIVYNWLKTIKRSMFPANKLTDLPDDIFTNMPALRDVLLEKNQLKHFSSAVFERLYDTTLQQVTLSDNPIICDCSVKWYTQKKNRSVRITGNCDIPENLHGCRLIQLSPVAIGILIFRILTTHIRNPTNRISGKVSGSLTWEEPDNTEIGNDDLAHYFIRNDTHVGLPEGNVNRYLRNSTLGNTVMMKSMYRKSVIYNI</sequence>
<keyword evidence="2" id="KW-0675">Receptor</keyword>
<comment type="similarity">
    <text evidence="1">Belongs to the G-protein coupled receptor 2 family. Adhesion G-protein coupled receptor (ADGR) subfamily.</text>
</comment>
<accession>A0AAV4UZN3</accession>
<name>A0AAV4UZN3_CAEEX</name>
<dbReference type="InterPro" id="IPR051963">
    <property type="entry name" value="Adhesion_GPCR_A"/>
</dbReference>
<keyword evidence="4" id="KW-1185">Reference proteome</keyword>
<dbReference type="Proteomes" id="UP001054945">
    <property type="component" value="Unassembled WGS sequence"/>
</dbReference>
<dbReference type="PANTHER" id="PTHR45930:SF4">
    <property type="entry name" value="ADHESION G PROTEIN-COUPLED RECEPTOR A3"/>
    <property type="match status" value="1"/>
</dbReference>
<gene>
    <name evidence="3" type="ORF">CEXT_268261</name>
</gene>
<proteinExistence type="inferred from homology"/>
<dbReference type="PANTHER" id="PTHR45930">
    <property type="entry name" value="G-PROTEIN COUPLED RECEPTOR 124-LIKE PROTEIN"/>
    <property type="match status" value="1"/>
</dbReference>